<dbReference type="InterPro" id="IPR056842">
    <property type="entry name" value="THADA-like_TPR_C"/>
</dbReference>
<dbReference type="PANTHER" id="PTHR14387:SF0">
    <property type="entry name" value="DUF2428 DOMAIN-CONTAINING PROTEIN"/>
    <property type="match status" value="1"/>
</dbReference>
<evidence type="ECO:0000256" key="1">
    <source>
        <dbReference type="ARBA" id="ARBA00010409"/>
    </source>
</evidence>
<reference evidence="7" key="1">
    <citation type="submission" date="2019-12" db="UniProtKB">
        <authorList>
            <consortium name="WormBaseParasite"/>
        </authorList>
    </citation>
    <scope>IDENTIFICATION</scope>
</reference>
<name>A0A5S6QYV7_TRIMR</name>
<dbReference type="Pfam" id="PF25150">
    <property type="entry name" value="TPR_Trm732"/>
    <property type="match status" value="1"/>
</dbReference>
<dbReference type="InterPro" id="IPR051954">
    <property type="entry name" value="tRNA_methyltransferase_THADA"/>
</dbReference>
<evidence type="ECO:0000313" key="6">
    <source>
        <dbReference type="Proteomes" id="UP000046395"/>
    </source>
</evidence>
<feature type="domain" description="DUF2428" evidence="3">
    <location>
        <begin position="588"/>
        <end position="827"/>
    </location>
</feature>
<feature type="domain" description="tRNA (32-2'-O)-methyltransferase regulator THADA-like C-terminal TPR repeats region" evidence="5">
    <location>
        <begin position="830"/>
        <end position="992"/>
    </location>
</feature>
<evidence type="ECO:0000259" key="3">
    <source>
        <dbReference type="Pfam" id="PF10350"/>
    </source>
</evidence>
<dbReference type="Proteomes" id="UP000046395">
    <property type="component" value="Unassembled WGS sequence"/>
</dbReference>
<comment type="similarity">
    <text evidence="1">Belongs to the THADA family.</text>
</comment>
<sequence>MKLLNCRERIASYYKAAAISISQCSAIEIHFIQLVLFSEHSFSEAINISRILISMLNVLWTNNISLGHELLKDLLNYVWNNWNRDPEAVRSNCCFVVVKTVKFHNKCCLNECRFVSELLEKIALTDDCVKSKYRCLKMMLPILANRNLLELLELNVPNRCLQAIEDSEVAGQAKALFVVMARTDALKRFSPSWENTWLDPVFEKALNGSSSSNGLFSELLTKLLRINMDVFLLSPWKYLSLDKSPGSQSGEHVVELYLTAARICLQQWRTDPRSVKFIAVIDPFLFHQNRNIAIEALRLMVDHPKPCLPVGPVELNRLLKFIAFNAGEQESAFCEGMIACMRKVFDRLKVSAHRFVTRFPEDWIQISVNYKSFLENLNAWAIECLVENLQFPSRYCALRIMELMYDRKTWCCPPAGVACPTCNFKGGRFALGGLYEEMGIAQLCGQSWVTVFEALTDCYDRNQTVAFRILRQERPFSSPPSVIIEQYDWALSALPRSLKLLEVSAAAYMIRIGSTIVPLKLGNVRETLVWSIAKLHYTHALCMRTGDLKAIASRVNIFGTIMLLRIMLQQAADERMVDCLHLRCTIFRIARMCFEIAARFLPVLQDGYCGANLSATDDDFLPHSSHQLSTNPRVLTLVSWRIIKETNALFFSLVRIVTRREFLNADQPFVTAIVKVVCHHFFSVFVRTNHRGLFETAALVFSEICTRMTRSEALNEIRRRYVQLVLRKLDGSKTVFRVNMRSGGLPFMVSCVLCSFVKEEPSCCYVLDAFVERVIRIAESTSVNGIKVNCLNILDNILRNGTLADILYHRLFAIIKLAFAELASDDWMVRSAAQLLFAAWVPRVFDTPTVGKPELFKICRMSDVELHRKYKGIFDMLVASLRSNLASKRKQCSMDVFASLLLLCRVYPSSSFYSLDTFPVNAFRCPLVPLWRLVTQLLLLSPIERLRCMAARTLVSILPVWKLRLLWKEAKGWVRRRLTSHNAINGLLHLVHTADQSHVHHGEMPKMSNSELLEFSRNMHSWVPSNSIFLTSILLSRGCPLPPVCLDFVRSQLSSGDGIASDAFWNVAARCAVQSDADFELFESFVVDIVSLRLSLYKVLAKNLSVRVSGAFPDTFQRLLLADVLESANEKLLRSAVKAYTVHSRGMTSIQGNIQTLQLIQQCKERRREQLKQPRSVAYFILFSSYHVGNHPLPNGFICWMLDSIRQVFLAEDSTMATVCLRVMENLALQSSFHLSRHCLTNVICMIMLQKADDCVRGQAANVWRLMHPINGGYAHPEQCLDECLNEISSSRVQRIIAFCSQFIAIEHVLQECTVGTFPEGTNPFVRNNFDCLLEAPLNLRRLLDSIEGSECGRWQALPLCTCSNGALDGKPLLQEIERLRSLCARGPTSVAHRRIVRHVDKLLEECAKRCAFLM</sequence>
<organism evidence="6 7">
    <name type="scientific">Trichuris muris</name>
    <name type="common">Mouse whipworm</name>
    <dbReference type="NCBI Taxonomy" id="70415"/>
    <lineage>
        <taxon>Eukaryota</taxon>
        <taxon>Metazoa</taxon>
        <taxon>Ecdysozoa</taxon>
        <taxon>Nematoda</taxon>
        <taxon>Enoplea</taxon>
        <taxon>Dorylaimia</taxon>
        <taxon>Trichinellida</taxon>
        <taxon>Trichuridae</taxon>
        <taxon>Trichuris</taxon>
    </lineage>
</organism>
<evidence type="ECO:0000313" key="7">
    <source>
        <dbReference type="WBParaSite" id="TMUE_3000012333.1"/>
    </source>
</evidence>
<evidence type="ECO:0000259" key="5">
    <source>
        <dbReference type="Pfam" id="PF25151"/>
    </source>
</evidence>
<dbReference type="InterPro" id="IPR019442">
    <property type="entry name" value="THADA/TRM732_DUF2428"/>
</dbReference>
<feature type="domain" description="tRNA (32-2'-O)-methyltransferase regulator THADA-like TPR repeats region" evidence="4">
    <location>
        <begin position="193"/>
        <end position="404"/>
    </location>
</feature>
<dbReference type="STRING" id="70415.A0A5S6QYV7"/>
<dbReference type="WBParaSite" id="TMUE_3000012333.1">
    <property type="protein sequence ID" value="TMUE_3000012333.1"/>
    <property type="gene ID" value="WBGene00285861"/>
</dbReference>
<proteinExistence type="inferred from homology"/>
<evidence type="ECO:0000256" key="2">
    <source>
        <dbReference type="ARBA" id="ARBA00022694"/>
    </source>
</evidence>
<keyword evidence="6" id="KW-1185">Reference proteome</keyword>
<dbReference type="SUPFAM" id="SSF48371">
    <property type="entry name" value="ARM repeat"/>
    <property type="match status" value="1"/>
</dbReference>
<dbReference type="PANTHER" id="PTHR14387">
    <property type="entry name" value="THADA/DEATH RECEPTOR INTERACTING PROTEIN"/>
    <property type="match status" value="1"/>
</dbReference>
<accession>A0A5S6QYV7</accession>
<dbReference type="Pfam" id="PF25151">
    <property type="entry name" value="TPR_Trm732_C"/>
    <property type="match status" value="1"/>
</dbReference>
<dbReference type="InterPro" id="IPR056843">
    <property type="entry name" value="THADA-like_TPR"/>
</dbReference>
<keyword evidence="2" id="KW-0819">tRNA processing</keyword>
<dbReference type="GO" id="GO:0005829">
    <property type="term" value="C:cytosol"/>
    <property type="evidence" value="ECO:0007669"/>
    <property type="project" value="TreeGrafter"/>
</dbReference>
<dbReference type="InterPro" id="IPR016024">
    <property type="entry name" value="ARM-type_fold"/>
</dbReference>
<evidence type="ECO:0000259" key="4">
    <source>
        <dbReference type="Pfam" id="PF25150"/>
    </source>
</evidence>
<dbReference type="GO" id="GO:0030488">
    <property type="term" value="P:tRNA methylation"/>
    <property type="evidence" value="ECO:0007669"/>
    <property type="project" value="TreeGrafter"/>
</dbReference>
<protein>
    <submittedName>
        <fullName evidence="7">DUF2428 domain-containing protein</fullName>
    </submittedName>
</protein>
<dbReference type="Pfam" id="PF10350">
    <property type="entry name" value="DUF2428"/>
    <property type="match status" value="1"/>
</dbReference>